<dbReference type="InterPro" id="IPR037045">
    <property type="entry name" value="S8pro/Inhibitor_I9_sf"/>
</dbReference>
<dbReference type="Gene3D" id="3.30.70.80">
    <property type="entry name" value="Peptidase S8 propeptide/proteinase inhibitor I9"/>
    <property type="match status" value="1"/>
</dbReference>
<dbReference type="EMBL" id="KE345803">
    <property type="protein sequence ID" value="EXC16836.1"/>
    <property type="molecule type" value="Genomic_DNA"/>
</dbReference>
<dbReference type="GO" id="GO:0006508">
    <property type="term" value="P:proteolysis"/>
    <property type="evidence" value="ECO:0007669"/>
    <property type="project" value="UniProtKB-KW"/>
</dbReference>
<keyword evidence="4" id="KW-1185">Reference proteome</keyword>
<reference evidence="4" key="1">
    <citation type="submission" date="2013-01" db="EMBL/GenBank/DDBJ databases">
        <title>Draft Genome Sequence of a Mulberry Tree, Morus notabilis C.K. Schneid.</title>
        <authorList>
            <person name="He N."/>
            <person name="Zhao S."/>
        </authorList>
    </citation>
    <scope>NUCLEOTIDE SEQUENCE</scope>
</reference>
<dbReference type="GO" id="GO:0008233">
    <property type="term" value="F:peptidase activity"/>
    <property type="evidence" value="ECO:0007669"/>
    <property type="project" value="UniProtKB-KW"/>
</dbReference>
<feature type="chain" id="PRO_5004933023" evidence="1">
    <location>
        <begin position="22"/>
        <end position="89"/>
    </location>
</feature>
<evidence type="ECO:0000313" key="3">
    <source>
        <dbReference type="EMBL" id="EXC16836.1"/>
    </source>
</evidence>
<gene>
    <name evidence="3" type="ORF">L484_001005</name>
</gene>
<keyword evidence="1" id="KW-0732">Signal</keyword>
<dbReference type="AlphaFoldDB" id="W9S8F7"/>
<name>W9S8F7_9ROSA</name>
<evidence type="ECO:0000259" key="2">
    <source>
        <dbReference type="Pfam" id="PF05922"/>
    </source>
</evidence>
<dbReference type="InterPro" id="IPR010259">
    <property type="entry name" value="S8pro/Inhibitor_I9"/>
</dbReference>
<accession>W9S8F7</accession>
<feature type="signal peptide" evidence="1">
    <location>
        <begin position="1"/>
        <end position="21"/>
    </location>
</feature>
<feature type="domain" description="Inhibitor I9" evidence="2">
    <location>
        <begin position="28"/>
        <end position="89"/>
    </location>
</feature>
<keyword evidence="3" id="KW-0378">Hydrolase</keyword>
<dbReference type="Pfam" id="PF05922">
    <property type="entry name" value="Inhibitor_I9"/>
    <property type="match status" value="1"/>
</dbReference>
<organism evidence="3 4">
    <name type="scientific">Morus notabilis</name>
    <dbReference type="NCBI Taxonomy" id="981085"/>
    <lineage>
        <taxon>Eukaryota</taxon>
        <taxon>Viridiplantae</taxon>
        <taxon>Streptophyta</taxon>
        <taxon>Embryophyta</taxon>
        <taxon>Tracheophyta</taxon>
        <taxon>Spermatophyta</taxon>
        <taxon>Magnoliopsida</taxon>
        <taxon>eudicotyledons</taxon>
        <taxon>Gunneridae</taxon>
        <taxon>Pentapetalae</taxon>
        <taxon>rosids</taxon>
        <taxon>fabids</taxon>
        <taxon>Rosales</taxon>
        <taxon>Moraceae</taxon>
        <taxon>Moreae</taxon>
        <taxon>Morus</taxon>
    </lineage>
</organism>
<sequence length="89" mass="10108">MSLFSALLYFLIILPFSLVSSQTNVTQTFIIRLQNSLKPSEYSNVVDWYSSTLRSLSTLRAPNYDDNMMVHVYNTVFQGFSAKLSGEQA</sequence>
<keyword evidence="3" id="KW-0645">Protease</keyword>
<dbReference type="STRING" id="981085.W9S8F7"/>
<dbReference type="Proteomes" id="UP000030645">
    <property type="component" value="Unassembled WGS sequence"/>
</dbReference>
<evidence type="ECO:0000313" key="4">
    <source>
        <dbReference type="Proteomes" id="UP000030645"/>
    </source>
</evidence>
<evidence type="ECO:0000256" key="1">
    <source>
        <dbReference type="SAM" id="SignalP"/>
    </source>
</evidence>
<protein>
    <submittedName>
        <fullName evidence="3">Subtilisin-like protease</fullName>
    </submittedName>
</protein>
<proteinExistence type="predicted"/>